<keyword evidence="8" id="KW-0675">Receptor</keyword>
<feature type="transmembrane region" description="Helical" evidence="11">
    <location>
        <begin position="469"/>
        <end position="490"/>
    </location>
</feature>
<evidence type="ECO:0000313" key="14">
    <source>
        <dbReference type="Proteomes" id="UP000291343"/>
    </source>
</evidence>
<feature type="transmembrane region" description="Helical" evidence="11">
    <location>
        <begin position="213"/>
        <end position="231"/>
    </location>
</feature>
<reference evidence="13 14" key="1">
    <citation type="journal article" date="2017" name="Gigascience">
        <title>Genome sequence of the small brown planthopper, Laodelphax striatellus.</title>
        <authorList>
            <person name="Zhu J."/>
            <person name="Jiang F."/>
            <person name="Wang X."/>
            <person name="Yang P."/>
            <person name="Bao Y."/>
            <person name="Zhao W."/>
            <person name="Wang W."/>
            <person name="Lu H."/>
            <person name="Wang Q."/>
            <person name="Cui N."/>
            <person name="Li J."/>
            <person name="Chen X."/>
            <person name="Luo L."/>
            <person name="Yu J."/>
            <person name="Kang L."/>
            <person name="Cui F."/>
        </authorList>
    </citation>
    <scope>NUCLEOTIDE SEQUENCE [LARGE SCALE GENOMIC DNA]</scope>
    <source>
        <strain evidence="13">Lst14</strain>
    </source>
</reference>
<dbReference type="PANTHER" id="PTHR21137">
    <property type="entry name" value="ODORANT RECEPTOR"/>
    <property type="match status" value="1"/>
</dbReference>
<feature type="transmembrane region" description="Helical" evidence="11">
    <location>
        <begin position="314"/>
        <end position="336"/>
    </location>
</feature>
<dbReference type="Proteomes" id="UP000291343">
    <property type="component" value="Unassembled WGS sequence"/>
</dbReference>
<evidence type="ECO:0000313" key="13">
    <source>
        <dbReference type="EMBL" id="RZF48585.1"/>
    </source>
</evidence>
<evidence type="ECO:0000256" key="4">
    <source>
        <dbReference type="ARBA" id="ARBA00022692"/>
    </source>
</evidence>
<keyword evidence="6 11" id="KW-1133">Transmembrane helix</keyword>
<evidence type="ECO:0000256" key="7">
    <source>
        <dbReference type="ARBA" id="ARBA00023136"/>
    </source>
</evidence>
<feature type="domain" description="MADF" evidence="12">
    <location>
        <begin position="11"/>
        <end position="94"/>
    </location>
</feature>
<dbReference type="PROSITE" id="PS51029">
    <property type="entry name" value="MADF"/>
    <property type="match status" value="1"/>
</dbReference>
<dbReference type="OrthoDB" id="7540137at2759"/>
<feature type="region of interest" description="Disordered" evidence="10">
    <location>
        <begin position="136"/>
        <end position="155"/>
    </location>
</feature>
<organism evidence="13 14">
    <name type="scientific">Laodelphax striatellus</name>
    <name type="common">Small brown planthopper</name>
    <name type="synonym">Delphax striatella</name>
    <dbReference type="NCBI Taxonomy" id="195883"/>
    <lineage>
        <taxon>Eukaryota</taxon>
        <taxon>Metazoa</taxon>
        <taxon>Ecdysozoa</taxon>
        <taxon>Arthropoda</taxon>
        <taxon>Hexapoda</taxon>
        <taxon>Insecta</taxon>
        <taxon>Pterygota</taxon>
        <taxon>Neoptera</taxon>
        <taxon>Paraneoptera</taxon>
        <taxon>Hemiptera</taxon>
        <taxon>Auchenorrhyncha</taxon>
        <taxon>Fulgoroidea</taxon>
        <taxon>Delphacidae</taxon>
        <taxon>Criomorphinae</taxon>
        <taxon>Laodelphax</taxon>
    </lineage>
</organism>
<keyword evidence="7 11" id="KW-0472">Membrane</keyword>
<name>A0A482XQY4_LAOST</name>
<keyword evidence="9" id="KW-0807">Transducer</keyword>
<dbReference type="InParanoid" id="A0A482XQY4"/>
<evidence type="ECO:0000259" key="12">
    <source>
        <dbReference type="PROSITE" id="PS51029"/>
    </source>
</evidence>
<comment type="subcellular location">
    <subcellularLocation>
        <location evidence="1">Cell membrane</location>
        <topology evidence="1">Multi-pass membrane protein</topology>
    </subcellularLocation>
</comment>
<evidence type="ECO:0000256" key="1">
    <source>
        <dbReference type="ARBA" id="ARBA00004651"/>
    </source>
</evidence>
<sequence length="601" mass="69268">MAEWRQADVFRLIEQYRELPLLWNPIDENYKNRNKKHDAWVKLDESFGVGRGECEKKMRKLIGQFTRERRRVTQTGEKKWIYFQPLLFLRDRNSPRSSEDAGIAQESQGETSNDQSSIQGNEDLYGETPGSFSTSTLASAGMKRQHDRSRQLVNNKKTRYEDTEAACLWTSPKNRTINRPLILLIFVVYVFLVCGVVASYFDHETITDTIDSSVIVVLIMLDLGQYVALIAKKKHLASLIEYVERVSEITATGNGYQDDKKYASQKMKTSDNGYQEPVTDKVSWDNTVKERVSRVTDTDNCDEYGAATRENGEFWTLFVTATNIVGVAMTLGAYLFKTKFYRLQERRLLFPLKLPISHQHPLIFTPVLLIQVLGGFISCQFRLFASAMINGPLFMLIAEFQILRRDFEQQLLAPSNGRTVNYQQAPHNESSMQYYGRSNRKVTNPDQDLKRLVKRHNKLVSLCKNIEEVMSVLILILYIICEVLLCLQSFKLYKDWSRLTAEDVATGMTMLLQTVQHLFFYFYASQNLMSQTQDLHTSIYCSQWYKADCKYQKSLSIVLSRSVRPVILTAGKVLPVTFRSFLKGLQAAFSYFNLLRALTHS</sequence>
<dbReference type="GO" id="GO:0005549">
    <property type="term" value="F:odorant binding"/>
    <property type="evidence" value="ECO:0007669"/>
    <property type="project" value="InterPro"/>
</dbReference>
<feature type="region of interest" description="Disordered" evidence="10">
    <location>
        <begin position="93"/>
        <end position="125"/>
    </location>
</feature>
<keyword evidence="4 11" id="KW-0812">Transmembrane</keyword>
<dbReference type="EMBL" id="QKKF02001732">
    <property type="protein sequence ID" value="RZF48585.1"/>
    <property type="molecule type" value="Genomic_DNA"/>
</dbReference>
<evidence type="ECO:0000256" key="10">
    <source>
        <dbReference type="SAM" id="MobiDB-lite"/>
    </source>
</evidence>
<dbReference type="InterPro" id="IPR006578">
    <property type="entry name" value="MADF-dom"/>
</dbReference>
<evidence type="ECO:0000256" key="8">
    <source>
        <dbReference type="ARBA" id="ARBA00023170"/>
    </source>
</evidence>
<protein>
    <recommendedName>
        <fullName evidence="12">MADF domain-containing protein</fullName>
    </recommendedName>
</protein>
<dbReference type="Pfam" id="PF10545">
    <property type="entry name" value="MADF_DNA_bdg"/>
    <property type="match status" value="1"/>
</dbReference>
<evidence type="ECO:0000256" key="3">
    <source>
        <dbReference type="ARBA" id="ARBA00022606"/>
    </source>
</evidence>
<keyword evidence="14" id="KW-1185">Reference proteome</keyword>
<keyword evidence="2" id="KW-1003">Cell membrane</keyword>
<gene>
    <name evidence="13" type="ORF">LSTR_LSTR012546</name>
</gene>
<feature type="transmembrane region" description="Helical" evidence="11">
    <location>
        <begin position="181"/>
        <end position="201"/>
    </location>
</feature>
<dbReference type="GO" id="GO:0007165">
    <property type="term" value="P:signal transduction"/>
    <property type="evidence" value="ECO:0007669"/>
    <property type="project" value="UniProtKB-KW"/>
</dbReference>
<feature type="transmembrane region" description="Helical" evidence="11">
    <location>
        <begin position="356"/>
        <end position="376"/>
    </location>
</feature>
<dbReference type="PANTHER" id="PTHR21137:SF35">
    <property type="entry name" value="ODORANT RECEPTOR 19A-RELATED"/>
    <property type="match status" value="1"/>
</dbReference>
<dbReference type="GO" id="GO:0004984">
    <property type="term" value="F:olfactory receptor activity"/>
    <property type="evidence" value="ECO:0007669"/>
    <property type="project" value="InterPro"/>
</dbReference>
<evidence type="ECO:0000256" key="9">
    <source>
        <dbReference type="ARBA" id="ARBA00023224"/>
    </source>
</evidence>
<dbReference type="InterPro" id="IPR004117">
    <property type="entry name" value="7tm6_olfct_rcpt"/>
</dbReference>
<comment type="caution">
    <text evidence="13">The sequence shown here is derived from an EMBL/GenBank/DDBJ whole genome shotgun (WGS) entry which is preliminary data.</text>
</comment>
<feature type="compositionally biased region" description="Polar residues" evidence="10">
    <location>
        <begin position="105"/>
        <end position="120"/>
    </location>
</feature>
<keyword evidence="3" id="KW-0716">Sensory transduction</keyword>
<dbReference type="GO" id="GO:0005886">
    <property type="term" value="C:plasma membrane"/>
    <property type="evidence" value="ECO:0007669"/>
    <property type="project" value="UniProtKB-SubCell"/>
</dbReference>
<evidence type="ECO:0000256" key="6">
    <source>
        <dbReference type="ARBA" id="ARBA00022989"/>
    </source>
</evidence>
<dbReference type="AlphaFoldDB" id="A0A482XQY4"/>
<evidence type="ECO:0000256" key="2">
    <source>
        <dbReference type="ARBA" id="ARBA00022475"/>
    </source>
</evidence>
<dbReference type="SMART" id="SM00595">
    <property type="entry name" value="MADF"/>
    <property type="match status" value="1"/>
</dbReference>
<dbReference type="Pfam" id="PF02949">
    <property type="entry name" value="7tm_6"/>
    <property type="match status" value="1"/>
</dbReference>
<evidence type="ECO:0000256" key="11">
    <source>
        <dbReference type="SAM" id="Phobius"/>
    </source>
</evidence>
<keyword evidence="5" id="KW-0552">Olfaction</keyword>
<evidence type="ECO:0000256" key="5">
    <source>
        <dbReference type="ARBA" id="ARBA00022725"/>
    </source>
</evidence>
<dbReference type="SMR" id="A0A482XQY4"/>
<accession>A0A482XQY4</accession>
<proteinExistence type="predicted"/>